<gene>
    <name evidence="6" type="ORF">DI569_12915</name>
</gene>
<feature type="domain" description="Phage tail tape measure protein" evidence="5">
    <location>
        <begin position="159"/>
        <end position="359"/>
    </location>
</feature>
<feature type="transmembrane region" description="Helical" evidence="4">
    <location>
        <begin position="491"/>
        <end position="512"/>
    </location>
</feature>
<feature type="transmembrane region" description="Helical" evidence="4">
    <location>
        <begin position="464"/>
        <end position="485"/>
    </location>
</feature>
<dbReference type="AlphaFoldDB" id="A0A2W5KYK6"/>
<evidence type="ECO:0000313" key="7">
    <source>
        <dbReference type="Proteomes" id="UP000248597"/>
    </source>
</evidence>
<evidence type="ECO:0000256" key="3">
    <source>
        <dbReference type="SAM" id="MobiDB-lite"/>
    </source>
</evidence>
<comment type="caution">
    <text evidence="6">The sequence shown here is derived from an EMBL/GenBank/DDBJ whole genome shotgun (WGS) entry which is preliminary data.</text>
</comment>
<keyword evidence="4" id="KW-0472">Membrane</keyword>
<reference evidence="6 7" key="1">
    <citation type="submission" date="2017-08" db="EMBL/GenBank/DDBJ databases">
        <title>Infants hospitalized years apart are colonized by the same room-sourced microbial strains.</title>
        <authorList>
            <person name="Brooks B."/>
            <person name="Olm M.R."/>
            <person name="Firek B.A."/>
            <person name="Baker R."/>
            <person name="Thomas B.C."/>
            <person name="Morowitz M.J."/>
            <person name="Banfield J.F."/>
        </authorList>
    </citation>
    <scope>NUCLEOTIDE SEQUENCE [LARGE SCALE GENOMIC DNA]</scope>
    <source>
        <strain evidence="6">S2_005_003_R2_47</strain>
    </source>
</reference>
<keyword evidence="2" id="KW-0175">Coiled coil</keyword>
<feature type="compositionally biased region" description="Pro residues" evidence="3">
    <location>
        <begin position="663"/>
        <end position="678"/>
    </location>
</feature>
<dbReference type="PANTHER" id="PTHR37813">
    <property type="entry name" value="FELS-2 PROPHAGE PROTEIN"/>
    <property type="match status" value="1"/>
</dbReference>
<feature type="region of interest" description="Disordered" evidence="3">
    <location>
        <begin position="653"/>
        <end position="707"/>
    </location>
</feature>
<evidence type="ECO:0000259" key="5">
    <source>
        <dbReference type="Pfam" id="PF10145"/>
    </source>
</evidence>
<keyword evidence="4" id="KW-1133">Transmembrane helix</keyword>
<dbReference type="PANTHER" id="PTHR37813:SF1">
    <property type="entry name" value="FELS-2 PROPHAGE PROTEIN"/>
    <property type="match status" value="1"/>
</dbReference>
<dbReference type="Pfam" id="PF10145">
    <property type="entry name" value="PhageMin_Tail"/>
    <property type="match status" value="1"/>
</dbReference>
<evidence type="ECO:0000256" key="4">
    <source>
        <dbReference type="SAM" id="Phobius"/>
    </source>
</evidence>
<proteinExistence type="predicted"/>
<feature type="compositionally biased region" description="Polar residues" evidence="3">
    <location>
        <begin position="688"/>
        <end position="705"/>
    </location>
</feature>
<name>A0A2W5KYK6_SPHMC</name>
<evidence type="ECO:0000256" key="1">
    <source>
        <dbReference type="ARBA" id="ARBA00022612"/>
    </source>
</evidence>
<dbReference type="Proteomes" id="UP000248597">
    <property type="component" value="Unassembled WGS sequence"/>
</dbReference>
<dbReference type="EMBL" id="QFPJ01000035">
    <property type="protein sequence ID" value="PZQ21159.1"/>
    <property type="molecule type" value="Genomic_DNA"/>
</dbReference>
<feature type="coiled-coil region" evidence="2">
    <location>
        <begin position="31"/>
        <end position="82"/>
    </location>
</feature>
<evidence type="ECO:0000256" key="2">
    <source>
        <dbReference type="SAM" id="Coils"/>
    </source>
</evidence>
<dbReference type="NCBIfam" id="TIGR01760">
    <property type="entry name" value="tape_meas_TP901"/>
    <property type="match status" value="1"/>
</dbReference>
<accession>A0A2W5KYK6</accession>
<protein>
    <submittedName>
        <fullName evidence="6">Phage tail tape measure protein</fullName>
    </submittedName>
</protein>
<keyword evidence="1" id="KW-1188">Viral release from host cell</keyword>
<sequence>MANQRLNAVITIGGTVTGALKSALGSTQTKLRAIGSTIRNLEREQKSLQRSIKDGASAGQSIRDLEDRYAAVTRQIERARIEQGKFKRAIETRARGKAMMGEALGTIGAVGAVAATAFVPVIHAASFEKAMLGVAKQVDGARDSAGRLTKTYFDMARQVQLLGREMPIATNELAGMVEQGARMGIAKEHLIDFTRTAAQMATALDLPSEELADSMGKIANLYGIPIPEIRRLGDAINYLDDNAISKGGDIIDFLTRTGGVAGSVRVTATQMSALGSTLLSLGERSETASTATSAFLQKLAAADKGSKKFRRALDEIGLSAERVQQGMQTDAQGTILEVIDAVNKLPEAKRLGVLVDLVGLEHSDTLAKLVTGVEEYRRQIEMAGSQKASGSVGREFAAQLAATSSQWIILKNRALEVSVNIGSVLLPAVNEAMATIGKIAGAVADWTREHPKLVGMIGRVARDLLIGVAAFNALKFAIGGVKFAFGALRVAMVANPIGLALTAIAVGAVLIYENWGSIKAFFVDLWNGVTGAAERAWNWLKTNVLPFTPLGQIVENWGPIGNFFSGLWGGIKAGAGWAWNGVKTVFLATTPLGLVVKNWGPISTFFSNMWAGIKATAAAAIDWILDKIATIGRVWQKTKEFFSRPLFGESITVNQSGAAPRKPGLPPPPGPRRPPAAPPMAGRRTAANVTNHNQTSVTIHQQPGQDAQKLASVVIQKLDARERARRGSLLYDTAQG</sequence>
<organism evidence="6 7">
    <name type="scientific">Sphingopyxis macrogoltabida</name>
    <name type="common">Sphingomonas macrogoltabidus</name>
    <dbReference type="NCBI Taxonomy" id="33050"/>
    <lineage>
        <taxon>Bacteria</taxon>
        <taxon>Pseudomonadati</taxon>
        <taxon>Pseudomonadota</taxon>
        <taxon>Alphaproteobacteria</taxon>
        <taxon>Sphingomonadales</taxon>
        <taxon>Sphingomonadaceae</taxon>
        <taxon>Sphingopyxis</taxon>
    </lineage>
</organism>
<keyword evidence="4" id="KW-0812">Transmembrane</keyword>
<evidence type="ECO:0000313" key="6">
    <source>
        <dbReference type="EMBL" id="PZQ21159.1"/>
    </source>
</evidence>
<dbReference type="InterPro" id="IPR010090">
    <property type="entry name" value="Phage_tape_meas"/>
</dbReference>